<dbReference type="GO" id="GO:0016020">
    <property type="term" value="C:membrane"/>
    <property type="evidence" value="ECO:0007669"/>
    <property type="project" value="GOC"/>
</dbReference>
<dbReference type="InterPro" id="IPR015422">
    <property type="entry name" value="PyrdxlP-dep_Trfase_small"/>
</dbReference>
<reference evidence="16" key="1">
    <citation type="submission" date="2020-05" db="UniProtKB">
        <authorList>
            <consortium name="EnsemblMetazoa"/>
        </authorList>
    </citation>
    <scope>IDENTIFICATION</scope>
    <source>
        <strain evidence="16">USDA</strain>
    </source>
</reference>
<dbReference type="Proteomes" id="UP000095300">
    <property type="component" value="Unassembled WGS sequence"/>
</dbReference>
<protein>
    <recommendedName>
        <fullName evidence="11">Serine palmitoyltransferase 1</fullName>
        <ecNumber evidence="5">2.3.1.50</ecNumber>
    </recommendedName>
    <alternativeName>
        <fullName evidence="12">Long chain base biosynthesis protein 1</fullName>
    </alternativeName>
    <alternativeName>
        <fullName evidence="13">Serine-palmitoyl-CoA transferase 1</fullName>
    </alternativeName>
</protein>
<dbReference type="Gene3D" id="3.40.640.10">
    <property type="entry name" value="Type I PLP-dependent aspartate aminotransferase-like (Major domain)"/>
    <property type="match status" value="1"/>
</dbReference>
<dbReference type="PANTHER" id="PTHR13693:SF2">
    <property type="entry name" value="SERINE PALMITOYLTRANSFERASE 1"/>
    <property type="match status" value="1"/>
</dbReference>
<comment type="pathway">
    <text evidence="3">Sphingolipid metabolism.</text>
</comment>
<dbReference type="EnsemblMetazoa" id="SCAU001345-RA">
    <property type="protein sequence ID" value="SCAU001345-PA"/>
    <property type="gene ID" value="SCAU001345"/>
</dbReference>
<dbReference type="GO" id="GO:0030170">
    <property type="term" value="F:pyridoxal phosphate binding"/>
    <property type="evidence" value="ECO:0007669"/>
    <property type="project" value="InterPro"/>
</dbReference>
<dbReference type="STRING" id="35570.A0A1I8NRA3"/>
<comment type="pathway">
    <text evidence="2">Lipid metabolism; sphingolipid metabolism.</text>
</comment>
<keyword evidence="14" id="KW-0812">Transmembrane</keyword>
<organism evidence="16 17">
    <name type="scientific">Stomoxys calcitrans</name>
    <name type="common">Stable fly</name>
    <name type="synonym">Conops calcitrans</name>
    <dbReference type="NCBI Taxonomy" id="35570"/>
    <lineage>
        <taxon>Eukaryota</taxon>
        <taxon>Metazoa</taxon>
        <taxon>Ecdysozoa</taxon>
        <taxon>Arthropoda</taxon>
        <taxon>Hexapoda</taxon>
        <taxon>Insecta</taxon>
        <taxon>Pterygota</taxon>
        <taxon>Neoptera</taxon>
        <taxon>Endopterygota</taxon>
        <taxon>Diptera</taxon>
        <taxon>Brachycera</taxon>
        <taxon>Muscomorpha</taxon>
        <taxon>Muscoidea</taxon>
        <taxon>Muscidae</taxon>
        <taxon>Stomoxys</taxon>
    </lineage>
</organism>
<evidence type="ECO:0000256" key="8">
    <source>
        <dbReference type="ARBA" id="ARBA00022919"/>
    </source>
</evidence>
<evidence type="ECO:0000256" key="3">
    <source>
        <dbReference type="ARBA" id="ARBA00004991"/>
    </source>
</evidence>
<sequence length="470" mass="53197">MVATPYLFNEIEKIFQNTPLYAIVLEAFLLLSVIWLLFYKRNGRKRFSKEEEDEIISKYVPEPLVGDTDPNHPLLRTRLVRSKVGKRIVVDGNDCLNLATHNYLGLLEDEQILEDACKSLRKYGVGSCGPRGFYGTMDVHLDLEERLARFMQMEEALVYSYGFSTIASAIPAYSKRGDVIFVDEASNFAIQKGLDASRSTIYFFKHNDMEDLERLLKEQNQRDIKNPSKAAKTRRFLVAEAIYINTGEMCPLPQLIALRAKYKLRFFLDESLSFGVLGENGRGLTEHFNVDRGEVDLISSGMEWAVASIGGFCVGSHFIVEHQRLSGLGYCFSASLPPLLAQAAISALNRFEKEPIIFAELQEKSKAVHAKFSHLTKLALKGHELSPVKHLYLSENVESPEEERKILTKIVDKCISDGVAVVEACYLHNLEKHVVRPSIRITTNRLLKDDEIEKAFNVIENASNNIIRTN</sequence>
<dbReference type="InterPro" id="IPR004839">
    <property type="entry name" value="Aminotransferase_I/II_large"/>
</dbReference>
<dbReference type="GO" id="GO:0046512">
    <property type="term" value="P:sphingosine biosynthetic process"/>
    <property type="evidence" value="ECO:0007669"/>
    <property type="project" value="TreeGrafter"/>
</dbReference>
<keyword evidence="6" id="KW-0808">Transferase</keyword>
<dbReference type="InterPro" id="IPR015421">
    <property type="entry name" value="PyrdxlP-dep_Trfase_major"/>
</dbReference>
<evidence type="ECO:0000256" key="11">
    <source>
        <dbReference type="ARBA" id="ARBA00041066"/>
    </source>
</evidence>
<gene>
    <name evidence="16" type="primary">106089690</name>
</gene>
<evidence type="ECO:0000313" key="17">
    <source>
        <dbReference type="Proteomes" id="UP000095300"/>
    </source>
</evidence>
<name>A0A1I8NRA3_STOCA</name>
<dbReference type="Gene3D" id="3.90.1150.10">
    <property type="entry name" value="Aspartate Aminotransferase, domain 1"/>
    <property type="match status" value="1"/>
</dbReference>
<feature type="transmembrane region" description="Helical" evidence="14">
    <location>
        <begin position="156"/>
        <end position="174"/>
    </location>
</feature>
<keyword evidence="14" id="KW-0472">Membrane</keyword>
<dbReference type="InterPro" id="IPR050087">
    <property type="entry name" value="AON_synthase_class-II"/>
</dbReference>
<dbReference type="GO" id="GO:0004758">
    <property type="term" value="F:serine C-palmitoyltransferase activity"/>
    <property type="evidence" value="ECO:0007669"/>
    <property type="project" value="UniProtKB-EC"/>
</dbReference>
<evidence type="ECO:0000256" key="12">
    <source>
        <dbReference type="ARBA" id="ARBA00041765"/>
    </source>
</evidence>
<dbReference type="FunFam" id="3.40.640.10:FF:000049">
    <property type="entry name" value="serine palmitoyltransferase 1 isoform X1"/>
    <property type="match status" value="1"/>
</dbReference>
<evidence type="ECO:0000259" key="15">
    <source>
        <dbReference type="Pfam" id="PF00155"/>
    </source>
</evidence>
<comment type="cofactor">
    <cofactor evidence="1">
        <name>pyridoxal 5'-phosphate</name>
        <dbReference type="ChEBI" id="CHEBI:597326"/>
    </cofactor>
</comment>
<evidence type="ECO:0000256" key="6">
    <source>
        <dbReference type="ARBA" id="ARBA00022679"/>
    </source>
</evidence>
<dbReference type="VEuPathDB" id="VectorBase:SCAU001345"/>
<keyword evidence="9" id="KW-0443">Lipid metabolism</keyword>
<evidence type="ECO:0000256" key="10">
    <source>
        <dbReference type="ARBA" id="ARBA00023315"/>
    </source>
</evidence>
<dbReference type="SUPFAM" id="SSF53383">
    <property type="entry name" value="PLP-dependent transferases"/>
    <property type="match status" value="1"/>
</dbReference>
<proteinExistence type="inferred from homology"/>
<accession>A0A1I8NRA3</accession>
<dbReference type="InterPro" id="IPR015424">
    <property type="entry name" value="PyrdxlP-dep_Trfase"/>
</dbReference>
<dbReference type="GO" id="GO:0005783">
    <property type="term" value="C:endoplasmic reticulum"/>
    <property type="evidence" value="ECO:0007669"/>
    <property type="project" value="TreeGrafter"/>
</dbReference>
<dbReference type="EC" id="2.3.1.50" evidence="5"/>
<dbReference type="GO" id="GO:0046513">
    <property type="term" value="P:ceramide biosynthetic process"/>
    <property type="evidence" value="ECO:0007669"/>
    <property type="project" value="TreeGrafter"/>
</dbReference>
<feature type="domain" description="Aminotransferase class I/classII large" evidence="15">
    <location>
        <begin position="94"/>
        <end position="457"/>
    </location>
</feature>
<evidence type="ECO:0000256" key="5">
    <source>
        <dbReference type="ARBA" id="ARBA00013220"/>
    </source>
</evidence>
<evidence type="ECO:0000313" key="16">
    <source>
        <dbReference type="EnsemblMetazoa" id="SCAU001345-PA"/>
    </source>
</evidence>
<evidence type="ECO:0000256" key="4">
    <source>
        <dbReference type="ARBA" id="ARBA00008392"/>
    </source>
</evidence>
<keyword evidence="17" id="KW-1185">Reference proteome</keyword>
<evidence type="ECO:0000256" key="1">
    <source>
        <dbReference type="ARBA" id="ARBA00001933"/>
    </source>
</evidence>
<keyword evidence="8" id="KW-0746">Sphingolipid metabolism</keyword>
<keyword evidence="10" id="KW-0012">Acyltransferase</keyword>
<dbReference type="PANTHER" id="PTHR13693">
    <property type="entry name" value="CLASS II AMINOTRANSFERASE/8-AMINO-7-OXONONANOATE SYNTHASE"/>
    <property type="match status" value="1"/>
</dbReference>
<evidence type="ECO:0000256" key="13">
    <source>
        <dbReference type="ARBA" id="ARBA00042649"/>
    </source>
</evidence>
<dbReference type="OrthoDB" id="3168162at2759"/>
<comment type="similarity">
    <text evidence="4">Belongs to the class-II pyridoxal-phosphate-dependent aminotransferase family.</text>
</comment>
<evidence type="ECO:0000256" key="9">
    <source>
        <dbReference type="ARBA" id="ARBA00023098"/>
    </source>
</evidence>
<keyword evidence="14" id="KW-1133">Transmembrane helix</keyword>
<keyword evidence="7" id="KW-0663">Pyridoxal phosphate</keyword>
<evidence type="ECO:0000256" key="14">
    <source>
        <dbReference type="SAM" id="Phobius"/>
    </source>
</evidence>
<evidence type="ECO:0000256" key="2">
    <source>
        <dbReference type="ARBA" id="ARBA00004760"/>
    </source>
</evidence>
<dbReference type="Pfam" id="PF00155">
    <property type="entry name" value="Aminotran_1_2"/>
    <property type="match status" value="1"/>
</dbReference>
<dbReference type="KEGG" id="scac:106089690"/>
<feature type="transmembrane region" description="Helical" evidence="14">
    <location>
        <begin position="20"/>
        <end position="39"/>
    </location>
</feature>
<evidence type="ECO:0000256" key="7">
    <source>
        <dbReference type="ARBA" id="ARBA00022898"/>
    </source>
</evidence>
<dbReference type="AlphaFoldDB" id="A0A1I8NRA3"/>